<reference evidence="1 2" key="1">
    <citation type="submission" date="2018-06" db="EMBL/GenBank/DDBJ databases">
        <authorList>
            <consortium name="Pathogen Informatics"/>
            <person name="Doyle S."/>
        </authorList>
    </citation>
    <scope>NUCLEOTIDE SEQUENCE [LARGE SCALE GENOMIC DNA]</scope>
    <source>
        <strain evidence="1 2">NCTC11086</strain>
    </source>
</reference>
<dbReference type="Proteomes" id="UP000248534">
    <property type="component" value="Chromosome 1"/>
</dbReference>
<dbReference type="AlphaFoldDB" id="A0A2X3Y1K1"/>
<evidence type="ECO:0000313" key="2">
    <source>
        <dbReference type="Proteomes" id="UP000248534"/>
    </source>
</evidence>
<proteinExistence type="predicted"/>
<accession>A0A2X3Y1K1</accession>
<protein>
    <submittedName>
        <fullName evidence="1">Uncharacterized protein conserved in bacteria</fullName>
    </submittedName>
</protein>
<dbReference type="Pfam" id="PF13780">
    <property type="entry name" value="DUF4176"/>
    <property type="match status" value="1"/>
</dbReference>
<dbReference type="RefSeq" id="WP_111676669.1">
    <property type="nucleotide sequence ID" value="NZ_JASHDB010000002.1"/>
</dbReference>
<name>A0A2X3Y1K1_STRSA</name>
<evidence type="ECO:0000313" key="1">
    <source>
        <dbReference type="EMBL" id="SQF72164.1"/>
    </source>
</evidence>
<gene>
    <name evidence="1" type="ORF">NCTC11086_02118</name>
</gene>
<dbReference type="EMBL" id="LS483364">
    <property type="protein sequence ID" value="SQF72164.1"/>
    <property type="molecule type" value="Genomic_DNA"/>
</dbReference>
<organism evidence="1 2">
    <name type="scientific">Streptococcus sanguinis</name>
    <dbReference type="NCBI Taxonomy" id="1305"/>
    <lineage>
        <taxon>Bacteria</taxon>
        <taxon>Bacillati</taxon>
        <taxon>Bacillota</taxon>
        <taxon>Bacilli</taxon>
        <taxon>Lactobacillales</taxon>
        <taxon>Streptococcaceae</taxon>
        <taxon>Streptococcus</taxon>
    </lineage>
</organism>
<sequence length="219" mass="25350">MNEISDLYQNSLLQLGIDEGERAILEQVGQSLISQGDAFRRLQLAIVKKESFYSYSSLLGTSVTMEFDWEREKATLAYLGSELVLSMKDFRIWLSCTDLLLAPILPLGSLVELDRELLPEELVSEMEKAKVPLMAMVTGRRLISEPDDREYIDYLASIYPYGMRPDIEPLFIPSYLISQVIQEGYSDNLDQSYVDQQYRRDYFRQRIFSMTHSIEGEDR</sequence>
<dbReference type="InterPro" id="IPR025233">
    <property type="entry name" value="DUF4176"/>
</dbReference>